<reference evidence="6 7" key="1">
    <citation type="submission" date="2020-08" db="EMBL/GenBank/DDBJ databases">
        <title>Genomic Encyclopedia of Type Strains, Phase III (KMG-III): the genomes of soil and plant-associated and newly described type strains.</title>
        <authorList>
            <person name="Whitman W."/>
        </authorList>
    </citation>
    <scope>NUCLEOTIDE SEQUENCE [LARGE SCALE GENOMIC DNA]</scope>
    <source>
        <strain evidence="6 7">CECT 8960</strain>
    </source>
</reference>
<dbReference type="EC" id="3.1.1.-" evidence="3"/>
<evidence type="ECO:0000256" key="4">
    <source>
        <dbReference type="SAM" id="MobiDB-lite"/>
    </source>
</evidence>
<dbReference type="RefSeq" id="WP_184810063.1">
    <property type="nucleotide sequence ID" value="NZ_JACHJQ010000002.1"/>
</dbReference>
<evidence type="ECO:0000313" key="6">
    <source>
        <dbReference type="EMBL" id="MBB4905900.1"/>
    </source>
</evidence>
<comment type="similarity">
    <text evidence="1 3">Belongs to the type-B carboxylesterase/lipase family.</text>
</comment>
<protein>
    <recommendedName>
        <fullName evidence="3">Carboxylic ester hydrolase</fullName>
        <ecNumber evidence="3">3.1.1.-</ecNumber>
    </recommendedName>
</protein>
<dbReference type="EMBL" id="JACHJQ010000002">
    <property type="protein sequence ID" value="MBB4905900.1"/>
    <property type="molecule type" value="Genomic_DNA"/>
</dbReference>
<feature type="chain" id="PRO_5031589168" description="Carboxylic ester hydrolase" evidence="3">
    <location>
        <begin position="29"/>
        <end position="532"/>
    </location>
</feature>
<dbReference type="Gene3D" id="3.40.50.1820">
    <property type="entry name" value="alpha/beta hydrolase"/>
    <property type="match status" value="1"/>
</dbReference>
<dbReference type="PROSITE" id="PS00122">
    <property type="entry name" value="CARBOXYLESTERASE_B_1"/>
    <property type="match status" value="1"/>
</dbReference>
<dbReference type="InterPro" id="IPR019826">
    <property type="entry name" value="Carboxylesterase_B_AS"/>
</dbReference>
<name>A0A7W7Q2N5_9PSEU</name>
<dbReference type="InterPro" id="IPR050309">
    <property type="entry name" value="Type-B_Carboxylest/Lipase"/>
</dbReference>
<accession>A0A7W7Q2N5</accession>
<evidence type="ECO:0000256" key="1">
    <source>
        <dbReference type="ARBA" id="ARBA00005964"/>
    </source>
</evidence>
<dbReference type="InterPro" id="IPR002018">
    <property type="entry name" value="CarbesteraseB"/>
</dbReference>
<feature type="domain" description="Carboxylesterase type B" evidence="5">
    <location>
        <begin position="36"/>
        <end position="529"/>
    </location>
</feature>
<dbReference type="SUPFAM" id="SSF53474">
    <property type="entry name" value="alpha/beta-Hydrolases"/>
    <property type="match status" value="1"/>
</dbReference>
<feature type="signal peptide" evidence="3">
    <location>
        <begin position="1"/>
        <end position="28"/>
    </location>
</feature>
<dbReference type="AlphaFoldDB" id="A0A7W7Q2N5"/>
<evidence type="ECO:0000256" key="2">
    <source>
        <dbReference type="ARBA" id="ARBA00022801"/>
    </source>
</evidence>
<dbReference type="InterPro" id="IPR029058">
    <property type="entry name" value="AB_hydrolase_fold"/>
</dbReference>
<comment type="caution">
    <text evidence="6">The sequence shown here is derived from an EMBL/GenBank/DDBJ whole genome shotgun (WGS) entry which is preliminary data.</text>
</comment>
<keyword evidence="2 3" id="KW-0378">Hydrolase</keyword>
<dbReference type="Proteomes" id="UP000520767">
    <property type="component" value="Unassembled WGS sequence"/>
</dbReference>
<dbReference type="PANTHER" id="PTHR11559">
    <property type="entry name" value="CARBOXYLESTERASE"/>
    <property type="match status" value="1"/>
</dbReference>
<feature type="region of interest" description="Disordered" evidence="4">
    <location>
        <begin position="81"/>
        <end position="100"/>
    </location>
</feature>
<evidence type="ECO:0000256" key="3">
    <source>
        <dbReference type="RuleBase" id="RU361235"/>
    </source>
</evidence>
<dbReference type="Pfam" id="PF00135">
    <property type="entry name" value="COesterase"/>
    <property type="match status" value="1"/>
</dbReference>
<keyword evidence="7" id="KW-1185">Reference proteome</keyword>
<evidence type="ECO:0000259" key="5">
    <source>
        <dbReference type="Pfam" id="PF00135"/>
    </source>
</evidence>
<keyword evidence="3" id="KW-0732">Signal</keyword>
<organism evidence="6 7">
    <name type="scientific">Actinophytocola algeriensis</name>
    <dbReference type="NCBI Taxonomy" id="1768010"/>
    <lineage>
        <taxon>Bacteria</taxon>
        <taxon>Bacillati</taxon>
        <taxon>Actinomycetota</taxon>
        <taxon>Actinomycetes</taxon>
        <taxon>Pseudonocardiales</taxon>
        <taxon>Pseudonocardiaceae</taxon>
    </lineage>
</organism>
<dbReference type="GO" id="GO:0016787">
    <property type="term" value="F:hydrolase activity"/>
    <property type="evidence" value="ECO:0007669"/>
    <property type="project" value="UniProtKB-KW"/>
</dbReference>
<gene>
    <name evidence="6" type="ORF">FHR82_002117</name>
</gene>
<sequence length="532" mass="56904">MTSRRTPVLVTAVTAVAAGVLWGATGQAQELPDGDRTVVSTESGAVRGAVSGTTRTFQSIPYAAPPVGGLRWRDPEPPAPWHGVRDATSPAPACAQGAGEVQGGSRAEDCLYLNVTTPATTAKKRKPVIVWVHGGGFYMGASRNYPARRLVAGGDVVVVTVNYRLGVFGFFGHPGLAGSGTFGLADQQAAFGWVRRNIAEFGGDPRNVTVAGQSAGGISTCAHLTSPGAAGLFDKAVMQSGSCDTAWEANTEYRGQPADAIFEPLHRVEQQGRQTATGLGCGQTDTGAALDCLRALPVDALMPVLQKYIQPAYGSPVLPRNPADAIRAGRFHRVPVLTGQTHDEARLATSMYDNFQYPMSEETYQAVLTETFGDDRPEIEARYPREDYDSAALAWSAITTDSKWTCNQYETSGNLARRVPVYHYEFADPAAPPISPLPPAMPMGSYHSADLWSLFDLAGITPELTEDQRQLSDRMIGYWTAFAAKGDPNAAPGPRWPEFGSPARPHVLSLAPDDIGPVDLAADHQCRFWASR</sequence>
<evidence type="ECO:0000313" key="7">
    <source>
        <dbReference type="Proteomes" id="UP000520767"/>
    </source>
</evidence>
<proteinExistence type="inferred from homology"/>